<dbReference type="EMBL" id="CP046400">
    <property type="protein sequence ID" value="QGY39070.1"/>
    <property type="molecule type" value="Genomic_DNA"/>
</dbReference>
<dbReference type="Gene3D" id="1.10.287.1080">
    <property type="entry name" value="MazG-like"/>
    <property type="match status" value="1"/>
</dbReference>
<dbReference type="PANTHER" id="PTHR46523">
    <property type="entry name" value="DCTP PYROPHOSPHATASE 1"/>
    <property type="match status" value="1"/>
</dbReference>
<evidence type="ECO:0000256" key="1">
    <source>
        <dbReference type="SAM" id="MobiDB-lite"/>
    </source>
</evidence>
<accession>A0A6I6JDC1</accession>
<dbReference type="KEGG" id="psel:GM415_02650"/>
<dbReference type="AlphaFoldDB" id="A0A6I6JDC1"/>
<dbReference type="InterPro" id="IPR052555">
    <property type="entry name" value="dCTP_Pyrophosphatase"/>
</dbReference>
<dbReference type="Pfam" id="PF12643">
    <property type="entry name" value="MazG-like"/>
    <property type="match status" value="1"/>
</dbReference>
<protein>
    <submittedName>
        <fullName evidence="2">Nucleotide pyrophosphohydrolase</fullName>
    </submittedName>
</protein>
<organism evidence="2 3">
    <name type="scientific">Pseudodesulfovibrio cashew</name>
    <dbReference type="NCBI Taxonomy" id="2678688"/>
    <lineage>
        <taxon>Bacteria</taxon>
        <taxon>Pseudomonadati</taxon>
        <taxon>Thermodesulfobacteriota</taxon>
        <taxon>Desulfovibrionia</taxon>
        <taxon>Desulfovibrionales</taxon>
        <taxon>Desulfovibrionaceae</taxon>
    </lineage>
</organism>
<feature type="region of interest" description="Disordered" evidence="1">
    <location>
        <begin position="98"/>
        <end position="122"/>
    </location>
</feature>
<dbReference type="GO" id="GO:0006253">
    <property type="term" value="P:dCTP catabolic process"/>
    <property type="evidence" value="ECO:0007669"/>
    <property type="project" value="TreeGrafter"/>
</dbReference>
<name>A0A6I6JDC1_9BACT</name>
<dbReference type="RefSeq" id="WP_158946282.1">
    <property type="nucleotide sequence ID" value="NZ_CP046400.1"/>
</dbReference>
<proteinExistence type="predicted"/>
<dbReference type="PANTHER" id="PTHR46523:SF1">
    <property type="entry name" value="DCTP PYROPHOSPHATASE 1"/>
    <property type="match status" value="1"/>
</dbReference>
<dbReference type="SUPFAM" id="SSF101386">
    <property type="entry name" value="all-alpha NTP pyrophosphatases"/>
    <property type="match status" value="1"/>
</dbReference>
<dbReference type="Proteomes" id="UP000428328">
    <property type="component" value="Chromosome"/>
</dbReference>
<sequence>MHDSLKELTKRHRVFVEERNWQQHQSPKNLIMALTGEVGELTELFQWLTPEESWKVEGERRQAVAEEMSDVLLYLVRIADELDIDLVAAAHEKCEKNDRNYPREEFLDGKRRPHEYKETTSR</sequence>
<dbReference type="PIRSF" id="PIRSF029826">
    <property type="entry name" value="UCP029826_pph"/>
    <property type="match status" value="1"/>
</dbReference>
<dbReference type="GO" id="GO:0047840">
    <property type="term" value="F:dCTP diphosphatase activity"/>
    <property type="evidence" value="ECO:0007669"/>
    <property type="project" value="TreeGrafter"/>
</dbReference>
<dbReference type="CDD" id="cd11537">
    <property type="entry name" value="NTP-PPase_RS21-C6_like"/>
    <property type="match status" value="1"/>
</dbReference>
<evidence type="ECO:0000313" key="3">
    <source>
        <dbReference type="Proteomes" id="UP000428328"/>
    </source>
</evidence>
<dbReference type="GO" id="GO:0042262">
    <property type="term" value="P:DNA protection"/>
    <property type="evidence" value="ECO:0007669"/>
    <property type="project" value="TreeGrafter"/>
</dbReference>
<reference evidence="2 3" key="1">
    <citation type="submission" date="2019-11" db="EMBL/GenBank/DDBJ databases">
        <authorList>
            <person name="Zheng R.K."/>
            <person name="Sun C.M."/>
        </authorList>
    </citation>
    <scope>NUCLEOTIDE SEQUENCE [LARGE SCALE GENOMIC DNA]</scope>
    <source>
        <strain evidence="2 3">SRB007</strain>
    </source>
</reference>
<dbReference type="InterPro" id="IPR025984">
    <property type="entry name" value="DCTPP"/>
</dbReference>
<gene>
    <name evidence="2" type="ORF">GM415_02650</name>
</gene>
<dbReference type="GO" id="GO:0005829">
    <property type="term" value="C:cytosol"/>
    <property type="evidence" value="ECO:0007669"/>
    <property type="project" value="TreeGrafter"/>
</dbReference>
<keyword evidence="2" id="KW-0378">Hydrolase</keyword>
<evidence type="ECO:0000313" key="2">
    <source>
        <dbReference type="EMBL" id="QGY39070.1"/>
    </source>
</evidence>
<keyword evidence="3" id="KW-1185">Reference proteome</keyword>